<organism evidence="8 9">
    <name type="scientific">Stackebrandtia nassauensis (strain DSM 44728 / CIP 108903 / NRRL B-16338 / NBRC 102104 / LLR-40K-21)</name>
    <dbReference type="NCBI Taxonomy" id="446470"/>
    <lineage>
        <taxon>Bacteria</taxon>
        <taxon>Bacillati</taxon>
        <taxon>Actinomycetota</taxon>
        <taxon>Actinomycetes</taxon>
        <taxon>Glycomycetales</taxon>
        <taxon>Glycomycetaceae</taxon>
        <taxon>Stackebrandtia</taxon>
    </lineage>
</organism>
<dbReference type="PANTHER" id="PTHR33992">
    <property type="entry name" value="RIBONUCLEASE P PROTEIN COMPONENT"/>
    <property type="match status" value="1"/>
</dbReference>
<dbReference type="GO" id="GO:0030677">
    <property type="term" value="C:ribonuclease P complex"/>
    <property type="evidence" value="ECO:0007669"/>
    <property type="project" value="TreeGrafter"/>
</dbReference>
<keyword evidence="4" id="KW-0255">Endonuclease</keyword>
<accession>D3Q5P1</accession>
<dbReference type="STRING" id="446470.Snas_6486"/>
<dbReference type="HOGENOM" id="CLU_117179_4_2_11"/>
<dbReference type="AlphaFoldDB" id="D3Q5P1"/>
<keyword evidence="5" id="KW-0378">Hydrolase</keyword>
<comment type="function">
    <text evidence="1">RNaseP catalyzes the removal of the 5'-leader sequence from pre-tRNA to produce the mature 5'-terminus. It can also cleave other RNA substrates such as 4.5S RNA. The protein component plays an auxiliary but essential role in vivo by binding to the 5'-leader sequence and broadening the substrate specificity of the ribozyme.</text>
</comment>
<evidence type="ECO:0000313" key="8">
    <source>
        <dbReference type="EMBL" id="ADD46101.1"/>
    </source>
</evidence>
<dbReference type="NCBIfam" id="TIGR00188">
    <property type="entry name" value="rnpA"/>
    <property type="match status" value="1"/>
</dbReference>
<name>D3Q5P1_STANL</name>
<dbReference type="InterPro" id="IPR020539">
    <property type="entry name" value="RNase_P_CS"/>
</dbReference>
<dbReference type="Gene3D" id="3.30.230.10">
    <property type="match status" value="1"/>
</dbReference>
<evidence type="ECO:0000313" key="9">
    <source>
        <dbReference type="Proteomes" id="UP000000844"/>
    </source>
</evidence>
<dbReference type="Proteomes" id="UP000000844">
    <property type="component" value="Chromosome"/>
</dbReference>
<evidence type="ECO:0000256" key="5">
    <source>
        <dbReference type="ARBA" id="ARBA00022801"/>
    </source>
</evidence>
<evidence type="ECO:0000256" key="3">
    <source>
        <dbReference type="ARBA" id="ARBA00022722"/>
    </source>
</evidence>
<evidence type="ECO:0000256" key="7">
    <source>
        <dbReference type="NCBIfam" id="TIGR00188"/>
    </source>
</evidence>
<dbReference type="InterPro" id="IPR020568">
    <property type="entry name" value="Ribosomal_Su5_D2-typ_SF"/>
</dbReference>
<gene>
    <name evidence="8" type="ordered locus">Snas_6486</name>
</gene>
<keyword evidence="9" id="KW-1185">Reference proteome</keyword>
<dbReference type="InterPro" id="IPR000100">
    <property type="entry name" value="RNase_P"/>
</dbReference>
<dbReference type="PROSITE" id="PS00648">
    <property type="entry name" value="RIBONUCLEASE_P"/>
    <property type="match status" value="1"/>
</dbReference>
<dbReference type="KEGG" id="sna:Snas_6486"/>
<evidence type="ECO:0000256" key="4">
    <source>
        <dbReference type="ARBA" id="ARBA00022759"/>
    </source>
</evidence>
<dbReference type="Pfam" id="PF00825">
    <property type="entry name" value="Ribonuclease_P"/>
    <property type="match status" value="1"/>
</dbReference>
<dbReference type="EMBL" id="CP001778">
    <property type="protein sequence ID" value="ADD46101.1"/>
    <property type="molecule type" value="Genomic_DNA"/>
</dbReference>
<dbReference type="SUPFAM" id="SSF54211">
    <property type="entry name" value="Ribosomal protein S5 domain 2-like"/>
    <property type="match status" value="1"/>
</dbReference>
<proteinExistence type="predicted"/>
<evidence type="ECO:0000256" key="6">
    <source>
        <dbReference type="ARBA" id="ARBA00022884"/>
    </source>
</evidence>
<keyword evidence="2" id="KW-0819">tRNA processing</keyword>
<protein>
    <recommendedName>
        <fullName evidence="7">Ribonuclease P protein component</fullName>
        <ecNumber evidence="7">3.1.26.5</ecNumber>
    </recommendedName>
</protein>
<dbReference type="GO" id="GO:0000049">
    <property type="term" value="F:tRNA binding"/>
    <property type="evidence" value="ECO:0007669"/>
    <property type="project" value="InterPro"/>
</dbReference>
<evidence type="ECO:0000256" key="1">
    <source>
        <dbReference type="ARBA" id="ARBA00002663"/>
    </source>
</evidence>
<sequence length="89" mass="9685">MVVHLATRDDETARGARAGFIVSKAVGPAVTRNKVKRRLRHLAAPRLAGWPNGTDVVVRALPAAATISFQRLSRDVDEALAILSRSRRC</sequence>
<dbReference type="PANTHER" id="PTHR33992:SF1">
    <property type="entry name" value="RIBONUCLEASE P PROTEIN COMPONENT"/>
    <property type="match status" value="1"/>
</dbReference>
<evidence type="ECO:0000256" key="2">
    <source>
        <dbReference type="ARBA" id="ARBA00022694"/>
    </source>
</evidence>
<keyword evidence="3" id="KW-0540">Nuclease</keyword>
<dbReference type="GO" id="GO:0004526">
    <property type="term" value="F:ribonuclease P activity"/>
    <property type="evidence" value="ECO:0007669"/>
    <property type="project" value="UniProtKB-UniRule"/>
</dbReference>
<dbReference type="GO" id="GO:0042781">
    <property type="term" value="F:3'-tRNA processing endoribonuclease activity"/>
    <property type="evidence" value="ECO:0007669"/>
    <property type="project" value="TreeGrafter"/>
</dbReference>
<reference evidence="8 9" key="1">
    <citation type="journal article" date="2009" name="Stand. Genomic Sci.">
        <title>Complete genome sequence of Stackebrandtia nassauensis type strain (LLR-40K-21).</title>
        <authorList>
            <person name="Munk C."/>
            <person name="Lapidus A."/>
            <person name="Copeland A."/>
            <person name="Jando M."/>
            <person name="Mayilraj S."/>
            <person name="Glavina Del Rio T."/>
            <person name="Nolan M."/>
            <person name="Chen F."/>
            <person name="Lucas S."/>
            <person name="Tice H."/>
            <person name="Cheng J.F."/>
            <person name="Han C."/>
            <person name="Detter J.C."/>
            <person name="Bruce D."/>
            <person name="Goodwin L."/>
            <person name="Chain P."/>
            <person name="Pitluck S."/>
            <person name="Goker M."/>
            <person name="Ovchinikova G."/>
            <person name="Pati A."/>
            <person name="Ivanova N."/>
            <person name="Mavromatis K."/>
            <person name="Chen A."/>
            <person name="Palaniappan K."/>
            <person name="Land M."/>
            <person name="Hauser L."/>
            <person name="Chang Y.J."/>
            <person name="Jeffries C.D."/>
            <person name="Bristow J."/>
            <person name="Eisen J.A."/>
            <person name="Markowitz V."/>
            <person name="Hugenholtz P."/>
            <person name="Kyrpides N.C."/>
            <person name="Klenk H.P."/>
        </authorList>
    </citation>
    <scope>NUCLEOTIDE SEQUENCE [LARGE SCALE GENOMIC DNA]</scope>
    <source>
        <strain evidence="9">DSM 44728 / CIP 108903 / NRRL B-16338 / NBRC 102104 / LLR-40K-21</strain>
    </source>
</reference>
<dbReference type="InterPro" id="IPR014721">
    <property type="entry name" value="Ribsml_uS5_D2-typ_fold_subgr"/>
</dbReference>
<dbReference type="eggNOG" id="COG0594">
    <property type="taxonomic scope" value="Bacteria"/>
</dbReference>
<dbReference type="EC" id="3.1.26.5" evidence="7"/>
<keyword evidence="6" id="KW-0694">RNA-binding</keyword>